<dbReference type="SMART" id="SM00788">
    <property type="entry name" value="Adenylsucc_synt"/>
    <property type="match status" value="1"/>
</dbReference>
<keyword evidence="4" id="KW-0479">Metal-binding</keyword>
<evidence type="ECO:0000256" key="8">
    <source>
        <dbReference type="ARBA" id="ARBA00023134"/>
    </source>
</evidence>
<dbReference type="InterPro" id="IPR042109">
    <property type="entry name" value="Adenylosuccinate_synth_dom1"/>
</dbReference>
<dbReference type="GO" id="GO:0005737">
    <property type="term" value="C:cytoplasm"/>
    <property type="evidence" value="ECO:0007669"/>
    <property type="project" value="TreeGrafter"/>
</dbReference>
<protein>
    <submittedName>
        <fullName evidence="9">Adenylosuccinate synthetase</fullName>
        <ecNumber evidence="9">6.3.4.4</ecNumber>
    </submittedName>
</protein>
<evidence type="ECO:0000256" key="7">
    <source>
        <dbReference type="ARBA" id="ARBA00022842"/>
    </source>
</evidence>
<keyword evidence="7" id="KW-0460">Magnesium</keyword>
<dbReference type="InterPro" id="IPR042110">
    <property type="entry name" value="Adenylosuccinate_synth_dom2"/>
</dbReference>
<keyword evidence="8" id="KW-0342">GTP-binding</keyword>
<dbReference type="PANTHER" id="PTHR11846:SF0">
    <property type="entry name" value="ADENYLOSUCCINATE SYNTHETASE"/>
    <property type="match status" value="1"/>
</dbReference>
<dbReference type="GO" id="GO:0004019">
    <property type="term" value="F:adenylosuccinate synthase activity"/>
    <property type="evidence" value="ECO:0007669"/>
    <property type="project" value="UniProtKB-EC"/>
</dbReference>
<name>A0A0W8FBW7_9ZZZZ</name>
<dbReference type="GO" id="GO:0044208">
    <property type="term" value="P:'de novo' AMP biosynthetic process"/>
    <property type="evidence" value="ECO:0007669"/>
    <property type="project" value="TreeGrafter"/>
</dbReference>
<accession>A0A0W8FBW7</accession>
<gene>
    <name evidence="9" type="ORF">ASZ90_011909</name>
</gene>
<dbReference type="GO" id="GO:0005525">
    <property type="term" value="F:GTP binding"/>
    <property type="evidence" value="ECO:0007669"/>
    <property type="project" value="UniProtKB-KW"/>
</dbReference>
<keyword evidence="6" id="KW-0658">Purine biosynthesis</keyword>
<dbReference type="Gene3D" id="1.10.300.10">
    <property type="entry name" value="Adenylosuccinate Synthetase, subunit A, domain 2"/>
    <property type="match status" value="1"/>
</dbReference>
<dbReference type="FunFam" id="1.10.300.10:FF:000001">
    <property type="entry name" value="Adenylosuccinate synthetase"/>
    <property type="match status" value="1"/>
</dbReference>
<comment type="caution">
    <text evidence="9">The sequence shown here is derived from an EMBL/GenBank/DDBJ whole genome shotgun (WGS) entry which is preliminary data.</text>
</comment>
<evidence type="ECO:0000256" key="5">
    <source>
        <dbReference type="ARBA" id="ARBA00022741"/>
    </source>
</evidence>
<dbReference type="InterPro" id="IPR001114">
    <property type="entry name" value="Adenylosuccinate_synthetase"/>
</dbReference>
<dbReference type="HAMAP" id="MF_00011">
    <property type="entry name" value="Adenylosucc_synth"/>
    <property type="match status" value="1"/>
</dbReference>
<keyword evidence="3 9" id="KW-0436">Ligase</keyword>
<dbReference type="CDD" id="cd03108">
    <property type="entry name" value="AdSS"/>
    <property type="match status" value="1"/>
</dbReference>
<evidence type="ECO:0000256" key="3">
    <source>
        <dbReference type="ARBA" id="ARBA00022598"/>
    </source>
</evidence>
<comment type="subunit">
    <text evidence="2">Homodimer.</text>
</comment>
<sequence length="425" mass="46368">MFTILTGAQFGDEGKGKVIDLLAENYDVIVRFQGGDNAGHTVVVGGKTYKLHLVPSGAIFGRRLLIGPGVVLNPRVLWNEIQSLESEGIKVDLGIDPKTTIIMPYHIELDSLREKARTEKIGTTNRGIGFAYVDKVAREEVQMGDLTDPALLEAKLKEIAPGKEKAILDMGGDPTVVRYAPYIDEYLEIGKKLKSRIADVSREINIAILEEKSVLAEGAQGAFLDVIHGTQKFVTSSFTIAGSACANLGVGPVMVDNVVGVIKAYITRVGEGPMPTELVDSLGEQMREKGGEYGTTTGRARRCGWFDAVLGLKSVYLNSYTEMALTKLDVLTGINPIKICVGYDLDGDTLGYPPESTTDLARCKPIYEEVPGWTEDITEVKDYDDLPENARDYVEKLEDLLGVEISAVSVGPGREQTIFRDMEEE</sequence>
<dbReference type="GO" id="GO:0046872">
    <property type="term" value="F:metal ion binding"/>
    <property type="evidence" value="ECO:0007669"/>
    <property type="project" value="UniProtKB-KW"/>
</dbReference>
<reference evidence="9" key="1">
    <citation type="journal article" date="2015" name="Proc. Natl. Acad. Sci. U.S.A.">
        <title>Networks of energetic and metabolic interactions define dynamics in microbial communities.</title>
        <authorList>
            <person name="Embree M."/>
            <person name="Liu J.K."/>
            <person name="Al-Bassam M.M."/>
            <person name="Zengler K."/>
        </authorList>
    </citation>
    <scope>NUCLEOTIDE SEQUENCE</scope>
</reference>
<dbReference type="SUPFAM" id="SSF52540">
    <property type="entry name" value="P-loop containing nucleoside triphosphate hydrolases"/>
    <property type="match status" value="1"/>
</dbReference>
<dbReference type="EMBL" id="LNQE01001386">
    <property type="protein sequence ID" value="KUG18359.1"/>
    <property type="molecule type" value="Genomic_DNA"/>
</dbReference>
<evidence type="ECO:0000313" key="9">
    <source>
        <dbReference type="EMBL" id="KUG18359.1"/>
    </source>
</evidence>
<keyword evidence="5" id="KW-0547">Nucleotide-binding</keyword>
<comment type="cofactor">
    <cofactor evidence="1">
        <name>Mg(2+)</name>
        <dbReference type="ChEBI" id="CHEBI:18420"/>
    </cofactor>
</comment>
<dbReference type="NCBIfam" id="TIGR00184">
    <property type="entry name" value="purA"/>
    <property type="match status" value="1"/>
</dbReference>
<dbReference type="InterPro" id="IPR042111">
    <property type="entry name" value="Adenylosuccinate_synth_dom3"/>
</dbReference>
<evidence type="ECO:0000256" key="4">
    <source>
        <dbReference type="ARBA" id="ARBA00022723"/>
    </source>
</evidence>
<dbReference type="Gene3D" id="3.40.440.10">
    <property type="entry name" value="Adenylosuccinate Synthetase, subunit A, domain 1"/>
    <property type="match status" value="1"/>
</dbReference>
<dbReference type="PROSITE" id="PS01266">
    <property type="entry name" value="ADENYLOSUCCIN_SYN_1"/>
    <property type="match status" value="1"/>
</dbReference>
<dbReference type="AlphaFoldDB" id="A0A0W8FBW7"/>
<dbReference type="Gene3D" id="3.90.170.10">
    <property type="entry name" value="Adenylosuccinate Synthetase, subunit A, domain 3"/>
    <property type="match status" value="1"/>
</dbReference>
<dbReference type="InterPro" id="IPR027417">
    <property type="entry name" value="P-loop_NTPase"/>
</dbReference>
<dbReference type="NCBIfam" id="NF002223">
    <property type="entry name" value="PRK01117.1"/>
    <property type="match status" value="1"/>
</dbReference>
<proteinExistence type="inferred from homology"/>
<dbReference type="GO" id="GO:0046040">
    <property type="term" value="P:IMP metabolic process"/>
    <property type="evidence" value="ECO:0007669"/>
    <property type="project" value="TreeGrafter"/>
</dbReference>
<dbReference type="InterPro" id="IPR018220">
    <property type="entry name" value="Adenylosuccin_syn_GTP-bd"/>
</dbReference>
<dbReference type="EC" id="6.3.4.4" evidence="9"/>
<dbReference type="FunFam" id="3.90.170.10:FF:000001">
    <property type="entry name" value="Adenylosuccinate synthetase"/>
    <property type="match status" value="1"/>
</dbReference>
<dbReference type="Pfam" id="PF00709">
    <property type="entry name" value="Adenylsucc_synt"/>
    <property type="match status" value="1"/>
</dbReference>
<evidence type="ECO:0000256" key="2">
    <source>
        <dbReference type="ARBA" id="ARBA00011738"/>
    </source>
</evidence>
<evidence type="ECO:0000256" key="1">
    <source>
        <dbReference type="ARBA" id="ARBA00001946"/>
    </source>
</evidence>
<evidence type="ECO:0000256" key="6">
    <source>
        <dbReference type="ARBA" id="ARBA00022755"/>
    </source>
</evidence>
<dbReference type="PANTHER" id="PTHR11846">
    <property type="entry name" value="ADENYLOSUCCINATE SYNTHETASE"/>
    <property type="match status" value="1"/>
</dbReference>
<organism evidence="9">
    <name type="scientific">hydrocarbon metagenome</name>
    <dbReference type="NCBI Taxonomy" id="938273"/>
    <lineage>
        <taxon>unclassified sequences</taxon>
        <taxon>metagenomes</taxon>
        <taxon>ecological metagenomes</taxon>
    </lineage>
</organism>